<dbReference type="EMBL" id="CM044708">
    <property type="protein sequence ID" value="KAI5649759.1"/>
    <property type="molecule type" value="Genomic_DNA"/>
</dbReference>
<dbReference type="Proteomes" id="UP001060085">
    <property type="component" value="Linkage Group LG08"/>
</dbReference>
<gene>
    <name evidence="1" type="ORF">M9H77_35764</name>
</gene>
<protein>
    <submittedName>
        <fullName evidence="1">Uncharacterized protein</fullName>
    </submittedName>
</protein>
<proteinExistence type="predicted"/>
<accession>A0ACB9ZPY5</accession>
<reference evidence="2" key="1">
    <citation type="journal article" date="2023" name="Nat. Plants">
        <title>Single-cell RNA sequencing provides a high-resolution roadmap for understanding the multicellular compartmentation of specialized metabolism.</title>
        <authorList>
            <person name="Sun S."/>
            <person name="Shen X."/>
            <person name="Li Y."/>
            <person name="Li Y."/>
            <person name="Wang S."/>
            <person name="Li R."/>
            <person name="Zhang H."/>
            <person name="Shen G."/>
            <person name="Guo B."/>
            <person name="Wei J."/>
            <person name="Xu J."/>
            <person name="St-Pierre B."/>
            <person name="Chen S."/>
            <person name="Sun C."/>
        </authorList>
    </citation>
    <scope>NUCLEOTIDE SEQUENCE [LARGE SCALE GENOMIC DNA]</scope>
</reference>
<organism evidence="1 2">
    <name type="scientific">Catharanthus roseus</name>
    <name type="common">Madagascar periwinkle</name>
    <name type="synonym">Vinca rosea</name>
    <dbReference type="NCBI Taxonomy" id="4058"/>
    <lineage>
        <taxon>Eukaryota</taxon>
        <taxon>Viridiplantae</taxon>
        <taxon>Streptophyta</taxon>
        <taxon>Embryophyta</taxon>
        <taxon>Tracheophyta</taxon>
        <taxon>Spermatophyta</taxon>
        <taxon>Magnoliopsida</taxon>
        <taxon>eudicotyledons</taxon>
        <taxon>Gunneridae</taxon>
        <taxon>Pentapetalae</taxon>
        <taxon>asterids</taxon>
        <taxon>lamiids</taxon>
        <taxon>Gentianales</taxon>
        <taxon>Apocynaceae</taxon>
        <taxon>Rauvolfioideae</taxon>
        <taxon>Vinceae</taxon>
        <taxon>Catharanthinae</taxon>
        <taxon>Catharanthus</taxon>
    </lineage>
</organism>
<comment type="caution">
    <text evidence="1">The sequence shown here is derived from an EMBL/GenBank/DDBJ whole genome shotgun (WGS) entry which is preliminary data.</text>
</comment>
<sequence length="174" mass="20310">MFPTIGYKNESKLLDIRLSLDMMTADEVRWIPYMTQDVLLRQFGFRQCIPPYPIQSREARRPPNNRMFILRNTFVEALWLEAPSHLLTESWTSVPAIPASSYTDDYMDWYLPCTHSRIQNPGNILSGYNVPGAPAMPSKALLDLIARESHRQDIDGNEFRRRVRDLLRKHYIAL</sequence>
<keyword evidence="2" id="KW-1185">Reference proteome</keyword>
<evidence type="ECO:0000313" key="1">
    <source>
        <dbReference type="EMBL" id="KAI5649759.1"/>
    </source>
</evidence>
<evidence type="ECO:0000313" key="2">
    <source>
        <dbReference type="Proteomes" id="UP001060085"/>
    </source>
</evidence>
<name>A0ACB9ZPY5_CATRO</name>